<dbReference type="AlphaFoldDB" id="A0A6A5WC50"/>
<feature type="region of interest" description="Disordered" evidence="1">
    <location>
        <begin position="79"/>
        <end position="285"/>
    </location>
</feature>
<dbReference type="Pfam" id="PF10444">
    <property type="entry name" value="Nbl1_Borealin_N"/>
    <property type="match status" value="1"/>
</dbReference>
<dbReference type="Proteomes" id="UP000799779">
    <property type="component" value="Unassembled WGS sequence"/>
</dbReference>
<evidence type="ECO:0000313" key="3">
    <source>
        <dbReference type="EMBL" id="KAF1999453.1"/>
    </source>
</evidence>
<dbReference type="InterPro" id="IPR018851">
    <property type="entry name" value="Borealin_N"/>
</dbReference>
<protein>
    <recommendedName>
        <fullName evidence="2">Borealin N-terminal domain-containing protein</fullName>
    </recommendedName>
</protein>
<reference evidence="3" key="1">
    <citation type="journal article" date="2020" name="Stud. Mycol.">
        <title>101 Dothideomycetes genomes: a test case for predicting lifestyles and emergence of pathogens.</title>
        <authorList>
            <person name="Haridas S."/>
            <person name="Albert R."/>
            <person name="Binder M."/>
            <person name="Bloem J."/>
            <person name="Labutti K."/>
            <person name="Salamov A."/>
            <person name="Andreopoulos B."/>
            <person name="Baker S."/>
            <person name="Barry K."/>
            <person name="Bills G."/>
            <person name="Bluhm B."/>
            <person name="Cannon C."/>
            <person name="Castanera R."/>
            <person name="Culley D."/>
            <person name="Daum C."/>
            <person name="Ezra D."/>
            <person name="Gonzalez J."/>
            <person name="Henrissat B."/>
            <person name="Kuo A."/>
            <person name="Liang C."/>
            <person name="Lipzen A."/>
            <person name="Lutzoni F."/>
            <person name="Magnuson J."/>
            <person name="Mondo S."/>
            <person name="Nolan M."/>
            <person name="Ohm R."/>
            <person name="Pangilinan J."/>
            <person name="Park H.-J."/>
            <person name="Ramirez L."/>
            <person name="Alfaro M."/>
            <person name="Sun H."/>
            <person name="Tritt A."/>
            <person name="Yoshinaga Y."/>
            <person name="Zwiers L.-H."/>
            <person name="Turgeon B."/>
            <person name="Goodwin S."/>
            <person name="Spatafora J."/>
            <person name="Crous P."/>
            <person name="Grigoriev I."/>
        </authorList>
    </citation>
    <scope>NUCLEOTIDE SEQUENCE</scope>
    <source>
        <strain evidence="3">CBS 123094</strain>
    </source>
</reference>
<feature type="compositionally biased region" description="Low complexity" evidence="1">
    <location>
        <begin position="188"/>
        <end position="214"/>
    </location>
</feature>
<evidence type="ECO:0000259" key="2">
    <source>
        <dbReference type="Pfam" id="PF10444"/>
    </source>
</evidence>
<accession>A0A6A5WC50</accession>
<feature type="compositionally biased region" description="Polar residues" evidence="1">
    <location>
        <begin position="80"/>
        <end position="91"/>
    </location>
</feature>
<dbReference type="OrthoDB" id="2392550at2759"/>
<organism evidence="3 4">
    <name type="scientific">Amniculicola lignicola CBS 123094</name>
    <dbReference type="NCBI Taxonomy" id="1392246"/>
    <lineage>
        <taxon>Eukaryota</taxon>
        <taxon>Fungi</taxon>
        <taxon>Dikarya</taxon>
        <taxon>Ascomycota</taxon>
        <taxon>Pezizomycotina</taxon>
        <taxon>Dothideomycetes</taxon>
        <taxon>Pleosporomycetidae</taxon>
        <taxon>Pleosporales</taxon>
        <taxon>Amniculicolaceae</taxon>
        <taxon>Amniculicola</taxon>
    </lineage>
</organism>
<evidence type="ECO:0000313" key="4">
    <source>
        <dbReference type="Proteomes" id="UP000799779"/>
    </source>
</evidence>
<feature type="compositionally biased region" description="Low complexity" evidence="1">
    <location>
        <begin position="234"/>
        <end position="250"/>
    </location>
</feature>
<feature type="compositionally biased region" description="Basic and acidic residues" evidence="1">
    <location>
        <begin position="103"/>
        <end position="119"/>
    </location>
</feature>
<evidence type="ECO:0000256" key="1">
    <source>
        <dbReference type="SAM" id="MobiDB-lite"/>
    </source>
</evidence>
<name>A0A6A5WC50_9PLEO</name>
<feature type="compositionally biased region" description="Low complexity" evidence="1">
    <location>
        <begin position="121"/>
        <end position="157"/>
    </location>
</feature>
<feature type="domain" description="Borealin N-terminal" evidence="2">
    <location>
        <begin position="24"/>
        <end position="74"/>
    </location>
</feature>
<dbReference type="EMBL" id="ML977595">
    <property type="protein sequence ID" value="KAF1999453.1"/>
    <property type="molecule type" value="Genomic_DNA"/>
</dbReference>
<sequence length="285" mass="30731">MSDPRVQALNREVMELSKKDPAELQDLSQEIAARSQKLRTLFEAQLDSFRARMERRVNRIPPNMRSMNIVDLLKMALPPTESSSTREQNIAANAPVRGAQGVRHAEHARDAQRVRDVTRDTQQTRGAQPPQPARATPATRTATKPAAKPTKPSATTTIKRTKRSSDEISGSGKENAADLAVPRKRARAAAAPKPAAVPHKPAAVPAATKVSAARKPSATRTNSGSGKENVGELAVPRVRAKAAVAAPPTRQTRAVSKKIAPAEVLSPKSHNSRPIRTTRATRRPA</sequence>
<proteinExistence type="predicted"/>
<gene>
    <name evidence="3" type="ORF">P154DRAFT_620890</name>
</gene>
<keyword evidence="4" id="KW-1185">Reference proteome</keyword>